<evidence type="ECO:0000313" key="1">
    <source>
        <dbReference type="EMBL" id="NMQ06272.1"/>
    </source>
</evidence>
<dbReference type="InterPro" id="IPR041601">
    <property type="entry name" value="FRP"/>
</dbReference>
<keyword evidence="2" id="KW-1185">Reference proteome</keyword>
<dbReference type="EMBL" id="SPMX01000039">
    <property type="protein sequence ID" value="NMQ06272.1"/>
    <property type="molecule type" value="Genomic_DNA"/>
</dbReference>
<gene>
    <name evidence="1" type="ORF">E4Q08_13945</name>
</gene>
<accession>A0ABX1TBR6</accession>
<comment type="caution">
    <text evidence="1">The sequence shown here is derived from an EMBL/GenBank/DDBJ whole genome shotgun (WGS) entry which is preliminary data.</text>
</comment>
<name>A0ABX1TBR6_9PROT</name>
<organism evidence="1 2">
    <name type="scientific">Candidatus Accumulibacter contiguus</name>
    <dbReference type="NCBI Taxonomy" id="2954381"/>
    <lineage>
        <taxon>Bacteria</taxon>
        <taxon>Pseudomonadati</taxon>
        <taxon>Pseudomonadota</taxon>
        <taxon>Betaproteobacteria</taxon>
        <taxon>Candidatus Accumulibacter</taxon>
    </lineage>
</organism>
<evidence type="ECO:0000313" key="2">
    <source>
        <dbReference type="Proteomes" id="UP000886469"/>
    </source>
</evidence>
<sequence>MQHTTWTEADKKIARRVVNAALQRELAEVMAEFKSRAADAKEPDDMWSVLEFLAKAQQQIDTKYDFRYSQLSILLGRLLRENRIEAGDLTGLSDAKLRCVRAVASL</sequence>
<proteinExistence type="predicted"/>
<dbReference type="InterPro" id="IPR053747">
    <property type="entry name" value="Fluoresc_Recovery_Reg"/>
</dbReference>
<dbReference type="Proteomes" id="UP000886469">
    <property type="component" value="Unassembled WGS sequence"/>
</dbReference>
<dbReference type="Pfam" id="PF18032">
    <property type="entry name" value="FRP"/>
    <property type="match status" value="1"/>
</dbReference>
<dbReference type="RefSeq" id="WP_169070831.1">
    <property type="nucleotide sequence ID" value="NZ_SPMX01000039.1"/>
</dbReference>
<protein>
    <submittedName>
        <fullName evidence="1">Uncharacterized protein</fullName>
    </submittedName>
</protein>
<dbReference type="Gene3D" id="6.10.140.1840">
    <property type="match status" value="1"/>
</dbReference>
<reference evidence="1" key="1">
    <citation type="submission" date="2019-03" db="EMBL/GenBank/DDBJ databases">
        <title>Metabolic reconstructions from genomes of highly enriched 'Candidatus Accumulibacter' and 'Candidatus Competibacter' bioreactor populations.</title>
        <authorList>
            <person name="Annavajhala M.K."/>
            <person name="Welles L."/>
            <person name="Abbas B."/>
            <person name="Sorokin D."/>
            <person name="Park H."/>
            <person name="Van Loosdrecht M."/>
            <person name="Chandran K."/>
        </authorList>
    </citation>
    <scope>NUCLEOTIDE SEQUENCE</scope>
    <source>
        <strain evidence="1">SBR_L</strain>
    </source>
</reference>